<name>A0A4S3JNJ0_9EURO</name>
<protein>
    <recommendedName>
        <fullName evidence="3">Aflatoxin regulatory protein domain-containing protein</fullName>
    </recommendedName>
</protein>
<proteinExistence type="predicted"/>
<comment type="caution">
    <text evidence="1">The sequence shown here is derived from an EMBL/GenBank/DDBJ whole genome shotgun (WGS) entry which is preliminary data.</text>
</comment>
<dbReference type="VEuPathDB" id="FungiDB:EYZ11_003315"/>
<dbReference type="Proteomes" id="UP000308092">
    <property type="component" value="Unassembled WGS sequence"/>
</dbReference>
<evidence type="ECO:0000313" key="2">
    <source>
        <dbReference type="Proteomes" id="UP000308092"/>
    </source>
</evidence>
<evidence type="ECO:0008006" key="3">
    <source>
        <dbReference type="Google" id="ProtNLM"/>
    </source>
</evidence>
<dbReference type="EMBL" id="SOSA01000083">
    <property type="protein sequence ID" value="THC97206.1"/>
    <property type="molecule type" value="Genomic_DNA"/>
</dbReference>
<gene>
    <name evidence="1" type="ORF">EYZ11_003315</name>
</gene>
<dbReference type="STRING" id="1220188.A0A4S3JNJ0"/>
<reference evidence="1 2" key="1">
    <citation type="submission" date="2019-03" db="EMBL/GenBank/DDBJ databases">
        <title>The genome sequence of a newly discovered highly antifungal drug resistant Aspergillus species, Aspergillus tanneri NIH 1004.</title>
        <authorList>
            <person name="Mounaud S."/>
            <person name="Singh I."/>
            <person name="Joardar V."/>
            <person name="Pakala S."/>
            <person name="Pakala S."/>
            <person name="Venepally P."/>
            <person name="Hoover J."/>
            <person name="Nierman W."/>
            <person name="Chung J."/>
            <person name="Losada L."/>
        </authorList>
    </citation>
    <scope>NUCLEOTIDE SEQUENCE [LARGE SCALE GENOMIC DNA]</scope>
    <source>
        <strain evidence="1 2">NIH1004</strain>
    </source>
</reference>
<sequence length="281" mass="31231">MLPTRTDIDSVLGLWPVQDDSSDPLRLSNSDVFNQGVHFETTTEESLLWSPDSLPLSNLIQDQEIVAIRSPSPVTSIHELANLSIALSDLASTLPPISERGNNPSDATRQNTCNSREMMPFVFDELFRLTTGFIDIITQILSGRLADEATTLMVGSCYSRLLRIYTTIFSLVQRCIRHSPPPPRNPDWVIILPQVQMGSVLTSPAIRVDAETTVSSDKASMYMSMIVVFSWQLWARMTDTVKGHAAEVVSGSSIVPTIWTEMMNRMDCLLQTIESTKSLLP</sequence>
<evidence type="ECO:0000313" key="1">
    <source>
        <dbReference type="EMBL" id="THC97206.1"/>
    </source>
</evidence>
<dbReference type="AlphaFoldDB" id="A0A4S3JNJ0"/>
<organism evidence="1 2">
    <name type="scientific">Aspergillus tanneri</name>
    <dbReference type="NCBI Taxonomy" id="1220188"/>
    <lineage>
        <taxon>Eukaryota</taxon>
        <taxon>Fungi</taxon>
        <taxon>Dikarya</taxon>
        <taxon>Ascomycota</taxon>
        <taxon>Pezizomycotina</taxon>
        <taxon>Eurotiomycetes</taxon>
        <taxon>Eurotiomycetidae</taxon>
        <taxon>Eurotiales</taxon>
        <taxon>Aspergillaceae</taxon>
        <taxon>Aspergillus</taxon>
        <taxon>Aspergillus subgen. Circumdati</taxon>
    </lineage>
</organism>
<keyword evidence="2" id="KW-1185">Reference proteome</keyword>
<accession>A0A4S3JNJ0</accession>